<accession>A0ACC1IKV7</accession>
<reference evidence="1" key="1">
    <citation type="submission" date="2022-07" db="EMBL/GenBank/DDBJ databases">
        <title>Phylogenomic reconstructions and comparative analyses of Kickxellomycotina fungi.</title>
        <authorList>
            <person name="Reynolds N.K."/>
            <person name="Stajich J.E."/>
            <person name="Barry K."/>
            <person name="Grigoriev I.V."/>
            <person name="Crous P."/>
            <person name="Smith M.E."/>
        </authorList>
    </citation>
    <scope>NUCLEOTIDE SEQUENCE</scope>
    <source>
        <strain evidence="1">Benny 63K</strain>
    </source>
</reference>
<gene>
    <name evidence="1" type="ORF">LPJ66_003069</name>
</gene>
<name>A0ACC1IKV7_9FUNG</name>
<organism evidence="1 2">
    <name type="scientific">Kickxella alabastrina</name>
    <dbReference type="NCBI Taxonomy" id="61397"/>
    <lineage>
        <taxon>Eukaryota</taxon>
        <taxon>Fungi</taxon>
        <taxon>Fungi incertae sedis</taxon>
        <taxon>Zoopagomycota</taxon>
        <taxon>Kickxellomycotina</taxon>
        <taxon>Kickxellomycetes</taxon>
        <taxon>Kickxellales</taxon>
        <taxon>Kickxellaceae</taxon>
        <taxon>Kickxella</taxon>
    </lineage>
</organism>
<dbReference type="Proteomes" id="UP001150581">
    <property type="component" value="Unassembled WGS sequence"/>
</dbReference>
<protein>
    <submittedName>
        <fullName evidence="1">Uncharacterized protein</fullName>
    </submittedName>
</protein>
<keyword evidence="2" id="KW-1185">Reference proteome</keyword>
<evidence type="ECO:0000313" key="1">
    <source>
        <dbReference type="EMBL" id="KAJ1897914.1"/>
    </source>
</evidence>
<sequence>MAPPNYQNYSQALVSTAMLTSSTSALSLMGNQHQSPTQHHPSTTVHLMTSSPAMDNGAYTSGSGGRKNSGGGVGKSSPTKNQASPSGGNDHKGRDTVKSGSVQKKTASAKGSDGRRGSTSTPAKGSRRRSSSSVMSNNDDDDDDGDENGHYNGENNSEDDGSTEQQRRRHFLERNRIAASKCRQKKKVWVQQLERRAEEVTNQNRSLHIAVAQLKEEVMILKNQLISHHNCGCSTIHQFLHTECNTSSENAVAQAMSGGFSLVSQQQQRQQHQQHQQRMVSSMANSVVNSMAAQAVAAAATAPSMLLQQQSPQHRAFPNQQQQQYSRHHHSASLDPSQTHSADLPVLLTTSPPGAAFVANSPYDANGDNSGSTPGP</sequence>
<comment type="caution">
    <text evidence="1">The sequence shown here is derived from an EMBL/GenBank/DDBJ whole genome shotgun (WGS) entry which is preliminary data.</text>
</comment>
<dbReference type="EMBL" id="JANBPG010000285">
    <property type="protein sequence ID" value="KAJ1897914.1"/>
    <property type="molecule type" value="Genomic_DNA"/>
</dbReference>
<evidence type="ECO:0000313" key="2">
    <source>
        <dbReference type="Proteomes" id="UP001150581"/>
    </source>
</evidence>
<proteinExistence type="predicted"/>